<dbReference type="HOGENOM" id="CLU_3344501_0_0_7"/>
<dbReference type="KEGG" id="hac:Hac_0480"/>
<evidence type="ECO:0008006" key="3">
    <source>
        <dbReference type="Google" id="ProtNLM"/>
    </source>
</evidence>
<reference evidence="1 2" key="1">
    <citation type="journal article" date="2006" name="PLoS Genet.">
        <title>Who ate whom? Adaptive Helicobacter genomic changes that accompanied a host jump from early humans to large felines.</title>
        <authorList>
            <person name="Eppinger M."/>
            <person name="Baar C."/>
            <person name="Linz B."/>
            <person name="Raddatz G."/>
            <person name="Lanz C."/>
            <person name="Keller H."/>
            <person name="Morelli G."/>
            <person name="Gressmann H."/>
            <person name="Achtman M."/>
            <person name="Schuster S.C."/>
        </authorList>
    </citation>
    <scope>NUCLEOTIDE SEQUENCE [LARGE SCALE GENOMIC DNA]</scope>
    <source>
        <strain evidence="1 2">Sheeba</strain>
    </source>
</reference>
<accession>Q17YG9</accession>
<sequence length="43" mass="5214">MQNGQTTLKNVFLEDGYSIPNYQRDHAWKEKNFEDLKIEIRSR</sequence>
<gene>
    <name evidence="1" type="primary">fragment 1</name>
    <name evidence="1" type="ordered locus">Hac_0480</name>
</gene>
<proteinExistence type="predicted"/>
<dbReference type="EMBL" id="AM260522">
    <property type="protein sequence ID" value="CAJ99307.1"/>
    <property type="molecule type" value="Genomic_DNA"/>
</dbReference>
<name>Q17YG9_HELAH</name>
<organism evidence="1 2">
    <name type="scientific">Helicobacter acinonychis (strain Sheeba)</name>
    <dbReference type="NCBI Taxonomy" id="382638"/>
    <lineage>
        <taxon>Bacteria</taxon>
        <taxon>Pseudomonadati</taxon>
        <taxon>Campylobacterota</taxon>
        <taxon>Epsilonproteobacteria</taxon>
        <taxon>Campylobacterales</taxon>
        <taxon>Helicobacteraceae</taxon>
        <taxon>Helicobacter</taxon>
    </lineage>
</organism>
<dbReference type="AlphaFoldDB" id="Q17YG9"/>
<dbReference type="STRING" id="382638.Hac_0480"/>
<protein>
    <recommendedName>
        <fullName evidence="3">DUF262 domain-containing protein</fullName>
    </recommendedName>
</protein>
<keyword evidence="2" id="KW-1185">Reference proteome</keyword>
<evidence type="ECO:0000313" key="2">
    <source>
        <dbReference type="Proteomes" id="UP000000775"/>
    </source>
</evidence>
<evidence type="ECO:0000313" key="1">
    <source>
        <dbReference type="EMBL" id="CAJ99307.1"/>
    </source>
</evidence>
<dbReference type="Proteomes" id="UP000000775">
    <property type="component" value="Chromosome"/>
</dbReference>